<dbReference type="InterPro" id="IPR038062">
    <property type="entry name" value="ScdA-like_N_sf"/>
</dbReference>
<keyword evidence="7" id="KW-1185">Reference proteome</keyword>
<dbReference type="PANTHER" id="PTHR36438:SF1">
    <property type="entry name" value="IRON-SULFUR CLUSTER REPAIR PROTEIN YTFE"/>
    <property type="match status" value="1"/>
</dbReference>
<dbReference type="InterPro" id="IPR019903">
    <property type="entry name" value="RIC_family"/>
</dbReference>
<organism evidence="6 7">
    <name type="scientific">Ammoniphilus resinae</name>
    <dbReference type="NCBI Taxonomy" id="861532"/>
    <lineage>
        <taxon>Bacteria</taxon>
        <taxon>Bacillati</taxon>
        <taxon>Bacillota</taxon>
        <taxon>Bacilli</taxon>
        <taxon>Bacillales</taxon>
        <taxon>Paenibacillaceae</taxon>
        <taxon>Aneurinibacillus group</taxon>
        <taxon>Ammoniphilus</taxon>
    </lineage>
</organism>
<dbReference type="Pfam" id="PF01814">
    <property type="entry name" value="Hemerythrin"/>
    <property type="match status" value="1"/>
</dbReference>
<dbReference type="EMBL" id="JAGGKT010000007">
    <property type="protein sequence ID" value="MBP1932706.1"/>
    <property type="molecule type" value="Genomic_DNA"/>
</dbReference>
<keyword evidence="2" id="KW-0963">Cytoplasm</keyword>
<dbReference type="PANTHER" id="PTHR36438">
    <property type="entry name" value="IRON-SULFUR CLUSTER REPAIR PROTEIN YTFE"/>
    <property type="match status" value="1"/>
</dbReference>
<evidence type="ECO:0000313" key="6">
    <source>
        <dbReference type="EMBL" id="MBP1932706.1"/>
    </source>
</evidence>
<dbReference type="InterPro" id="IPR012312">
    <property type="entry name" value="Hemerythrin-like"/>
</dbReference>
<gene>
    <name evidence="6" type="ORF">J2Z37_002714</name>
</gene>
<evidence type="ECO:0000256" key="4">
    <source>
        <dbReference type="ARBA" id="ARBA00023004"/>
    </source>
</evidence>
<reference evidence="6 7" key="1">
    <citation type="submission" date="2021-03" db="EMBL/GenBank/DDBJ databases">
        <title>Genomic Encyclopedia of Type Strains, Phase IV (KMG-IV): sequencing the most valuable type-strain genomes for metagenomic binning, comparative biology and taxonomic classification.</title>
        <authorList>
            <person name="Goeker M."/>
        </authorList>
    </citation>
    <scope>NUCLEOTIDE SEQUENCE [LARGE SCALE GENOMIC DNA]</scope>
    <source>
        <strain evidence="6 7">DSM 24738</strain>
    </source>
</reference>
<accession>A0ABS4GR32</accession>
<feature type="domain" description="Hemerythrin-like" evidence="5">
    <location>
        <begin position="85"/>
        <end position="231"/>
    </location>
</feature>
<dbReference type="Gene3D" id="1.20.120.520">
    <property type="entry name" value="nmb1532 protein domain like"/>
    <property type="match status" value="1"/>
</dbReference>
<evidence type="ECO:0000256" key="3">
    <source>
        <dbReference type="ARBA" id="ARBA00022723"/>
    </source>
</evidence>
<evidence type="ECO:0000313" key="7">
    <source>
        <dbReference type="Proteomes" id="UP001519343"/>
    </source>
</evidence>
<evidence type="ECO:0000256" key="1">
    <source>
        <dbReference type="ARBA" id="ARBA00004496"/>
    </source>
</evidence>
<protein>
    <submittedName>
        <fullName evidence="6">Regulator of cell morphogenesis and NO signaling</fullName>
    </submittedName>
</protein>
<evidence type="ECO:0000256" key="2">
    <source>
        <dbReference type="ARBA" id="ARBA00022490"/>
    </source>
</evidence>
<proteinExistence type="predicted"/>
<comment type="subcellular location">
    <subcellularLocation>
        <location evidence="1">Cytoplasm</location>
    </subcellularLocation>
</comment>
<sequence length="240" mass="27965">MQTIFESSNKIGDIVKRLPKASDLFKQNRIDFCCGGNRPLSEALQEKNIDEGAFLNQLNQLYEEMKNLNSSDRDWEQAPYGELIDHVVSTHHAFLHQELPELSGYVTKILRVHGPNHSELAQLHKLFHELKMDMEQHMIKEEEVIFPLIKEYEKDHSEDKLNTIVTANRELDEEHKASGNLLEQIRQVTNDFTLPEEACATYTLTFKRLEALESDMFQHIHLENNILFPRLENELTILVD</sequence>
<dbReference type="Proteomes" id="UP001519343">
    <property type="component" value="Unassembled WGS sequence"/>
</dbReference>
<dbReference type="NCBIfam" id="TIGR03652">
    <property type="entry name" value="FeS_repair_RIC"/>
    <property type="match status" value="1"/>
</dbReference>
<name>A0ABS4GR32_9BACL</name>
<dbReference type="Pfam" id="PF04405">
    <property type="entry name" value="ScdA_N"/>
    <property type="match status" value="1"/>
</dbReference>
<comment type="caution">
    <text evidence="6">The sequence shown here is derived from an EMBL/GenBank/DDBJ whole genome shotgun (WGS) entry which is preliminary data.</text>
</comment>
<keyword evidence="4" id="KW-0408">Iron</keyword>
<dbReference type="RefSeq" id="WP_209810735.1">
    <property type="nucleotide sequence ID" value="NZ_JAGGKT010000007.1"/>
</dbReference>
<evidence type="ECO:0000259" key="5">
    <source>
        <dbReference type="Pfam" id="PF01814"/>
    </source>
</evidence>
<dbReference type="SUPFAM" id="SSF140683">
    <property type="entry name" value="SP0561-like"/>
    <property type="match status" value="1"/>
</dbReference>
<keyword evidence="3" id="KW-0479">Metal-binding</keyword>